<dbReference type="InterPro" id="IPR018502">
    <property type="entry name" value="Annexin_repeat"/>
</dbReference>
<keyword evidence="2" id="KW-0677">Repeat</keyword>
<keyword evidence="5" id="KW-1185">Reference proteome</keyword>
<dbReference type="WBParaSite" id="ECPE_0000470901-mRNA-1">
    <property type="protein sequence ID" value="ECPE_0000470901-mRNA-1"/>
    <property type="gene ID" value="ECPE_0000470901"/>
</dbReference>
<dbReference type="InterPro" id="IPR037104">
    <property type="entry name" value="Annexin_sf"/>
</dbReference>
<dbReference type="GO" id="GO:0005737">
    <property type="term" value="C:cytoplasm"/>
    <property type="evidence" value="ECO:0007669"/>
    <property type="project" value="TreeGrafter"/>
</dbReference>
<evidence type="ECO:0000313" key="4">
    <source>
        <dbReference type="EMBL" id="VDP73407.1"/>
    </source>
</evidence>
<dbReference type="Gene3D" id="1.10.220.10">
    <property type="entry name" value="Annexin"/>
    <property type="match status" value="2"/>
</dbReference>
<sequence>MSRQPRRRILIGPNGETFNPTLKAPKSIDVEEDCKKLREAMKGLDGTQRNPYAHYRYLSRKGYNSGRGILTPTTHLNMYSPLLPIARYSVVRGGRYYDCGVVLTNEGAKNASRTLESDINDDLSGCLRNLCIALLQGDRDELTEEQVEQVIQKGVRSVVDMNKVQKDIEDLYDAGTGRVGTDEGTFIRILAKRSVWHLYMVNKRYEEVSLPSVLRAFQNRTVVCFCQTAM</sequence>
<evidence type="ECO:0000313" key="6">
    <source>
        <dbReference type="WBParaSite" id="ECPE_0000470901-mRNA-1"/>
    </source>
</evidence>
<comment type="similarity">
    <text evidence="1">Belongs to the annexin family.</text>
</comment>
<proteinExistence type="inferred from homology"/>
<evidence type="ECO:0000256" key="3">
    <source>
        <dbReference type="ARBA" id="ARBA00023216"/>
    </source>
</evidence>
<name>A0A183ACL2_9TREM</name>
<evidence type="ECO:0000256" key="1">
    <source>
        <dbReference type="ARBA" id="ARBA00007831"/>
    </source>
</evidence>
<gene>
    <name evidence="4" type="ORF">ECPE_LOCUS4697</name>
</gene>
<dbReference type="GO" id="GO:0005634">
    <property type="term" value="C:nucleus"/>
    <property type="evidence" value="ECO:0007669"/>
    <property type="project" value="TreeGrafter"/>
</dbReference>
<protein>
    <submittedName>
        <fullName evidence="6">G-patch domain-containing protein</fullName>
    </submittedName>
</protein>
<evidence type="ECO:0000256" key="2">
    <source>
        <dbReference type="ARBA" id="ARBA00022737"/>
    </source>
</evidence>
<dbReference type="PANTHER" id="PTHR10502">
    <property type="entry name" value="ANNEXIN"/>
    <property type="match status" value="1"/>
</dbReference>
<evidence type="ECO:0000313" key="5">
    <source>
        <dbReference type="Proteomes" id="UP000272942"/>
    </source>
</evidence>
<dbReference type="PANTHER" id="PTHR10502:SF102">
    <property type="entry name" value="ANNEXIN B11"/>
    <property type="match status" value="1"/>
</dbReference>
<keyword evidence="3" id="KW-0041">Annexin</keyword>
<dbReference type="SUPFAM" id="SSF47874">
    <property type="entry name" value="Annexin"/>
    <property type="match status" value="1"/>
</dbReference>
<organism evidence="6">
    <name type="scientific">Echinostoma caproni</name>
    <dbReference type="NCBI Taxonomy" id="27848"/>
    <lineage>
        <taxon>Eukaryota</taxon>
        <taxon>Metazoa</taxon>
        <taxon>Spiralia</taxon>
        <taxon>Lophotrochozoa</taxon>
        <taxon>Platyhelminthes</taxon>
        <taxon>Trematoda</taxon>
        <taxon>Digenea</taxon>
        <taxon>Plagiorchiida</taxon>
        <taxon>Echinostomata</taxon>
        <taxon>Echinostomatoidea</taxon>
        <taxon>Echinostomatidae</taxon>
        <taxon>Echinostoma</taxon>
    </lineage>
</organism>
<dbReference type="GO" id="GO:0005544">
    <property type="term" value="F:calcium-dependent phospholipid binding"/>
    <property type="evidence" value="ECO:0007669"/>
    <property type="project" value="InterPro"/>
</dbReference>
<dbReference type="GO" id="GO:0005509">
    <property type="term" value="F:calcium ion binding"/>
    <property type="evidence" value="ECO:0007669"/>
    <property type="project" value="InterPro"/>
</dbReference>
<dbReference type="AlphaFoldDB" id="A0A183ACL2"/>
<reference evidence="4 5" key="2">
    <citation type="submission" date="2018-11" db="EMBL/GenBank/DDBJ databases">
        <authorList>
            <consortium name="Pathogen Informatics"/>
        </authorList>
    </citation>
    <scope>NUCLEOTIDE SEQUENCE [LARGE SCALE GENOMIC DNA]</scope>
    <source>
        <strain evidence="4 5">Egypt</strain>
    </source>
</reference>
<accession>A0A183ACL2</accession>
<dbReference type="GO" id="GO:0012506">
    <property type="term" value="C:vesicle membrane"/>
    <property type="evidence" value="ECO:0007669"/>
    <property type="project" value="TreeGrafter"/>
</dbReference>
<dbReference type="Proteomes" id="UP000272942">
    <property type="component" value="Unassembled WGS sequence"/>
</dbReference>
<reference evidence="6" key="1">
    <citation type="submission" date="2016-06" db="UniProtKB">
        <authorList>
            <consortium name="WormBaseParasite"/>
        </authorList>
    </citation>
    <scope>IDENTIFICATION</scope>
</reference>
<dbReference type="OrthoDB" id="37886at2759"/>
<dbReference type="EMBL" id="UZAN01041559">
    <property type="protein sequence ID" value="VDP73407.1"/>
    <property type="molecule type" value="Genomic_DNA"/>
</dbReference>
<dbReference type="GO" id="GO:0001786">
    <property type="term" value="F:phosphatidylserine binding"/>
    <property type="evidence" value="ECO:0007669"/>
    <property type="project" value="TreeGrafter"/>
</dbReference>
<dbReference type="Pfam" id="PF00191">
    <property type="entry name" value="Annexin"/>
    <property type="match status" value="1"/>
</dbReference>
<dbReference type="GO" id="GO:0005886">
    <property type="term" value="C:plasma membrane"/>
    <property type="evidence" value="ECO:0007669"/>
    <property type="project" value="TreeGrafter"/>
</dbReference>